<evidence type="ECO:0000313" key="1">
    <source>
        <dbReference type="EMBL" id="CYW41473.1"/>
    </source>
</evidence>
<dbReference type="EMBL" id="FIJK01000039">
    <property type="protein sequence ID" value="CYW41473.1"/>
    <property type="molecule type" value="Genomic_DNA"/>
</dbReference>
<gene>
    <name evidence="1" type="ORF">ERS132539_01544</name>
</gene>
<reference evidence="1 2" key="1">
    <citation type="submission" date="2016-02" db="EMBL/GenBank/DDBJ databases">
        <authorList>
            <consortium name="Pathogen Informatics"/>
        </authorList>
    </citation>
    <scope>NUCLEOTIDE SEQUENCE [LARGE SCALE GENOMIC DNA]</scope>
    <source>
        <strain evidence="1 2">SS1013</strain>
    </source>
</reference>
<accession>A0A0Z8P997</accession>
<dbReference type="AlphaFoldDB" id="A0A0Z8P997"/>
<sequence length="214" mass="24803">MSVFTEVKIRKLLKELSIADGGVFQLGENEKLTPSARSYLNDHHIRVVQTRSNNQQLTTSPQAIHQKVTTLEDSAIYPLLFRLTTLYPHFLKSKRELYLSFEQSKFEKVSKVLTMIESMVSGQILDELHDYDELLPSVTELDEYSQQRELDFTKLSLTCAVTNWKLALYETYIALATLEQELSLIGSRENDLYLAKLIHLLHSLQIFLWMTMDE</sequence>
<evidence type="ECO:0000313" key="2">
    <source>
        <dbReference type="Proteomes" id="UP000069526"/>
    </source>
</evidence>
<dbReference type="GO" id="GO:0016740">
    <property type="term" value="F:transferase activity"/>
    <property type="evidence" value="ECO:0007669"/>
    <property type="project" value="UniProtKB-KW"/>
</dbReference>
<dbReference type="RefSeq" id="WP_029997797.1">
    <property type="nucleotide sequence ID" value="NZ_CEIH01000039.1"/>
</dbReference>
<keyword evidence="1" id="KW-0808">Transferase</keyword>
<name>A0A0Z8P997_STRSU</name>
<proteinExistence type="predicted"/>
<organism evidence="1 2">
    <name type="scientific">Streptococcus suis</name>
    <dbReference type="NCBI Taxonomy" id="1307"/>
    <lineage>
        <taxon>Bacteria</taxon>
        <taxon>Bacillati</taxon>
        <taxon>Bacillota</taxon>
        <taxon>Bacilli</taxon>
        <taxon>Lactobacillales</taxon>
        <taxon>Streptococcaceae</taxon>
        <taxon>Streptococcus</taxon>
    </lineage>
</organism>
<dbReference type="Proteomes" id="UP000069526">
    <property type="component" value="Unassembled WGS sequence"/>
</dbReference>
<protein>
    <submittedName>
        <fullName evidence="1">Ethanolamine utilization cobalamin adenosyltransferase</fullName>
    </submittedName>
</protein>